<dbReference type="AlphaFoldDB" id="A0A7S4G241"/>
<gene>
    <name evidence="1" type="ORF">EGYM00163_LOCUS33999</name>
</gene>
<evidence type="ECO:0000313" key="1">
    <source>
        <dbReference type="EMBL" id="CAE0822798.1"/>
    </source>
</evidence>
<name>A0A7S4G241_9EUGL</name>
<proteinExistence type="predicted"/>
<dbReference type="EMBL" id="HBJA01098394">
    <property type="protein sequence ID" value="CAE0822798.1"/>
    <property type="molecule type" value="Transcribed_RNA"/>
</dbReference>
<reference evidence="1" key="1">
    <citation type="submission" date="2021-01" db="EMBL/GenBank/DDBJ databases">
        <authorList>
            <person name="Corre E."/>
            <person name="Pelletier E."/>
            <person name="Niang G."/>
            <person name="Scheremetjew M."/>
            <person name="Finn R."/>
            <person name="Kale V."/>
            <person name="Holt S."/>
            <person name="Cochrane G."/>
            <person name="Meng A."/>
            <person name="Brown T."/>
            <person name="Cohen L."/>
        </authorList>
    </citation>
    <scope>NUCLEOTIDE SEQUENCE</scope>
    <source>
        <strain evidence="1">CCMP1594</strain>
    </source>
</reference>
<accession>A0A7S4G241</accession>
<protein>
    <submittedName>
        <fullName evidence="1">Uncharacterized protein</fullName>
    </submittedName>
</protein>
<organism evidence="1">
    <name type="scientific">Eutreptiella gymnastica</name>
    <dbReference type="NCBI Taxonomy" id="73025"/>
    <lineage>
        <taxon>Eukaryota</taxon>
        <taxon>Discoba</taxon>
        <taxon>Euglenozoa</taxon>
        <taxon>Euglenida</taxon>
        <taxon>Spirocuta</taxon>
        <taxon>Euglenophyceae</taxon>
        <taxon>Eutreptiales</taxon>
        <taxon>Eutreptiaceae</taxon>
        <taxon>Eutreptiella</taxon>
    </lineage>
</organism>
<sequence>MFGAILYFSTSQKHMMLSESSKPLLLVSLFCFHLAAAWQLLLHYQAYKIPEVSLTCWPQFAVAMGFPSAQRVPGSAAEATQRVLGNAAEVEFVPAKHSSVFRLF</sequence>